<accession>A0A444X251</accession>
<protein>
    <recommendedName>
        <fullName evidence="3">KANL2-like probable zinc-finger domain-containing protein</fullName>
    </recommendedName>
</protein>
<dbReference type="AlphaFoldDB" id="A0A444X251"/>
<dbReference type="Proteomes" id="UP000289738">
    <property type="component" value="Chromosome B10"/>
</dbReference>
<evidence type="ECO:0000259" key="3">
    <source>
        <dbReference type="Pfam" id="PF13891"/>
    </source>
</evidence>
<comment type="caution">
    <text evidence="4">The sequence shown here is derived from an EMBL/GenBank/DDBJ whole genome shotgun (WGS) entry which is preliminary data.</text>
</comment>
<dbReference type="SMR" id="A0A444X251"/>
<dbReference type="GO" id="GO:0005634">
    <property type="term" value="C:nucleus"/>
    <property type="evidence" value="ECO:0007669"/>
    <property type="project" value="UniProtKB-SubCell"/>
</dbReference>
<comment type="subcellular location">
    <subcellularLocation>
        <location evidence="1">Nucleus</location>
    </subcellularLocation>
</comment>
<reference evidence="4 5" key="1">
    <citation type="submission" date="2019-01" db="EMBL/GenBank/DDBJ databases">
        <title>Sequencing of cultivated peanut Arachis hypogaea provides insights into genome evolution and oil improvement.</title>
        <authorList>
            <person name="Chen X."/>
        </authorList>
    </citation>
    <scope>NUCLEOTIDE SEQUENCE [LARGE SCALE GENOMIC DNA]</scope>
    <source>
        <strain evidence="5">cv. Fuhuasheng</strain>
        <tissue evidence="4">Leaves</tissue>
    </source>
</reference>
<dbReference type="SUPFAM" id="SSF101447">
    <property type="entry name" value="Formin homology 2 domain (FH2 domain)"/>
    <property type="match status" value="1"/>
</dbReference>
<dbReference type="Gramene" id="arahy.Tifrunner.gnm2.ann2.Ah20g205500.1">
    <property type="protein sequence ID" value="arahy.Tifrunner.gnm2.ann2.Ah20g205500.1-CDS"/>
    <property type="gene ID" value="arahy.Tifrunner.gnm2.ann2.Ah20g205500"/>
</dbReference>
<feature type="domain" description="KANL2-like probable zinc-finger" evidence="3">
    <location>
        <begin position="121"/>
        <end position="183"/>
    </location>
</feature>
<dbReference type="Pfam" id="PF13891">
    <property type="entry name" value="zf-C3HC3H_KANSL2"/>
    <property type="match status" value="1"/>
</dbReference>
<gene>
    <name evidence="4" type="ORF">Ahy_B10g102593</name>
</gene>
<sequence length="241" mass="27033">MDEFPPPPPPPPPPMTLDGAENDAVFAKTLVLSKREVTARRLRRTRQLRRCYRGHYWALMEEIKSKYKEYYWTYGKSPFKETSGVNHAVVLGDENNNNANGGNERNNNAALGVGGDDVVRCAFGGCKIKAMALTRYCHAHILSDPKQKLYRGCRTVAKNLPTGPSYCNKPVLRSVVPAACTTHYQLGEKCLLRAVKRAGYNVPINRKPNVKLHVVVNEFVRQIQNKRKVALKAAVSKVETQ</sequence>
<dbReference type="InterPro" id="IPR025927">
    <property type="entry name" value="Znf_KANL2-like"/>
</dbReference>
<evidence type="ECO:0000313" key="5">
    <source>
        <dbReference type="Proteomes" id="UP000289738"/>
    </source>
</evidence>
<evidence type="ECO:0000256" key="1">
    <source>
        <dbReference type="ARBA" id="ARBA00004123"/>
    </source>
</evidence>
<name>A0A444X251_ARAHY</name>
<proteinExistence type="predicted"/>
<dbReference type="PANTHER" id="PTHR13453">
    <property type="entry name" value="KAT8 REGULATORY NSL COMPLEX SUBUNIT 2"/>
    <property type="match status" value="1"/>
</dbReference>
<dbReference type="PANTHER" id="PTHR13453:SF7">
    <property type="entry name" value="KAT8 REGULATORY NSL COMPLEX SUBUNIT 2"/>
    <property type="match status" value="1"/>
</dbReference>
<dbReference type="EMBL" id="SDMP01000020">
    <property type="protein sequence ID" value="RYQ83767.1"/>
    <property type="molecule type" value="Genomic_DNA"/>
</dbReference>
<dbReference type="OrthoDB" id="677315at2759"/>
<organism evidence="4 5">
    <name type="scientific">Arachis hypogaea</name>
    <name type="common">Peanut</name>
    <dbReference type="NCBI Taxonomy" id="3818"/>
    <lineage>
        <taxon>Eukaryota</taxon>
        <taxon>Viridiplantae</taxon>
        <taxon>Streptophyta</taxon>
        <taxon>Embryophyta</taxon>
        <taxon>Tracheophyta</taxon>
        <taxon>Spermatophyta</taxon>
        <taxon>Magnoliopsida</taxon>
        <taxon>eudicotyledons</taxon>
        <taxon>Gunneridae</taxon>
        <taxon>Pentapetalae</taxon>
        <taxon>rosids</taxon>
        <taxon>fabids</taxon>
        <taxon>Fabales</taxon>
        <taxon>Fabaceae</taxon>
        <taxon>Papilionoideae</taxon>
        <taxon>50 kb inversion clade</taxon>
        <taxon>dalbergioids sensu lato</taxon>
        <taxon>Dalbergieae</taxon>
        <taxon>Pterocarpus clade</taxon>
        <taxon>Arachis</taxon>
    </lineage>
</organism>
<evidence type="ECO:0000313" key="4">
    <source>
        <dbReference type="EMBL" id="RYQ83767.1"/>
    </source>
</evidence>
<dbReference type="GO" id="GO:0044545">
    <property type="term" value="C:NSL complex"/>
    <property type="evidence" value="ECO:0007669"/>
    <property type="project" value="TreeGrafter"/>
</dbReference>
<evidence type="ECO:0000256" key="2">
    <source>
        <dbReference type="ARBA" id="ARBA00023242"/>
    </source>
</evidence>
<dbReference type="InterPro" id="IPR026316">
    <property type="entry name" value="NSL2"/>
</dbReference>
<dbReference type="STRING" id="3818.A0A444X251"/>
<keyword evidence="5" id="KW-1185">Reference proteome</keyword>
<keyword evidence="2" id="KW-0539">Nucleus</keyword>